<evidence type="ECO:0000259" key="3">
    <source>
        <dbReference type="Pfam" id="PF09463"/>
    </source>
</evidence>
<evidence type="ECO:0000256" key="2">
    <source>
        <dbReference type="SAM" id="Phobius"/>
    </source>
</evidence>
<gene>
    <name evidence="4" type="ORF">DACRYDRAFT_24905</name>
</gene>
<feature type="compositionally biased region" description="Basic and acidic residues" evidence="1">
    <location>
        <begin position="533"/>
        <end position="542"/>
    </location>
</feature>
<dbReference type="EMBL" id="JH795876">
    <property type="protein sequence ID" value="EJT97484.1"/>
    <property type="molecule type" value="Genomic_DNA"/>
</dbReference>
<protein>
    <recommendedName>
        <fullName evidence="3">Membrane anchor Opy2 N-terminal domain-containing protein</fullName>
    </recommendedName>
</protein>
<name>M5FRB5_DACPD</name>
<reference evidence="4 5" key="1">
    <citation type="journal article" date="2012" name="Science">
        <title>The Paleozoic origin of enzymatic lignin decomposition reconstructed from 31 fungal genomes.</title>
        <authorList>
            <person name="Floudas D."/>
            <person name="Binder M."/>
            <person name="Riley R."/>
            <person name="Barry K."/>
            <person name="Blanchette R.A."/>
            <person name="Henrissat B."/>
            <person name="Martinez A.T."/>
            <person name="Otillar R."/>
            <person name="Spatafora J.W."/>
            <person name="Yadav J.S."/>
            <person name="Aerts A."/>
            <person name="Benoit I."/>
            <person name="Boyd A."/>
            <person name="Carlson A."/>
            <person name="Copeland A."/>
            <person name="Coutinho P.M."/>
            <person name="de Vries R.P."/>
            <person name="Ferreira P."/>
            <person name="Findley K."/>
            <person name="Foster B."/>
            <person name="Gaskell J."/>
            <person name="Glotzer D."/>
            <person name="Gorecki P."/>
            <person name="Heitman J."/>
            <person name="Hesse C."/>
            <person name="Hori C."/>
            <person name="Igarashi K."/>
            <person name="Jurgens J.A."/>
            <person name="Kallen N."/>
            <person name="Kersten P."/>
            <person name="Kohler A."/>
            <person name="Kuees U."/>
            <person name="Kumar T.K.A."/>
            <person name="Kuo A."/>
            <person name="LaButti K."/>
            <person name="Larrondo L.F."/>
            <person name="Lindquist E."/>
            <person name="Ling A."/>
            <person name="Lombard V."/>
            <person name="Lucas S."/>
            <person name="Lundell T."/>
            <person name="Martin R."/>
            <person name="McLaughlin D.J."/>
            <person name="Morgenstern I."/>
            <person name="Morin E."/>
            <person name="Murat C."/>
            <person name="Nagy L.G."/>
            <person name="Nolan M."/>
            <person name="Ohm R.A."/>
            <person name="Patyshakuliyeva A."/>
            <person name="Rokas A."/>
            <person name="Ruiz-Duenas F.J."/>
            <person name="Sabat G."/>
            <person name="Salamov A."/>
            <person name="Samejima M."/>
            <person name="Schmutz J."/>
            <person name="Slot J.C."/>
            <person name="St John F."/>
            <person name="Stenlid J."/>
            <person name="Sun H."/>
            <person name="Sun S."/>
            <person name="Syed K."/>
            <person name="Tsang A."/>
            <person name="Wiebenga A."/>
            <person name="Young D."/>
            <person name="Pisabarro A."/>
            <person name="Eastwood D.C."/>
            <person name="Martin F."/>
            <person name="Cullen D."/>
            <person name="Grigoriev I.V."/>
            <person name="Hibbett D.S."/>
        </authorList>
    </citation>
    <scope>NUCLEOTIDE SEQUENCE [LARGE SCALE GENOMIC DNA]</scope>
    <source>
        <strain evidence="4 5">DJM-731 SS1</strain>
    </source>
</reference>
<dbReference type="STRING" id="1858805.M5FRB5"/>
<feature type="compositionally biased region" description="Polar residues" evidence="1">
    <location>
        <begin position="203"/>
        <end position="218"/>
    </location>
</feature>
<evidence type="ECO:0000256" key="1">
    <source>
        <dbReference type="SAM" id="MobiDB-lite"/>
    </source>
</evidence>
<feature type="region of interest" description="Disordered" evidence="1">
    <location>
        <begin position="438"/>
        <end position="482"/>
    </location>
</feature>
<feature type="compositionally biased region" description="Pro residues" evidence="1">
    <location>
        <begin position="465"/>
        <end position="478"/>
    </location>
</feature>
<dbReference type="Proteomes" id="UP000030653">
    <property type="component" value="Unassembled WGS sequence"/>
</dbReference>
<keyword evidence="2" id="KW-1133">Transmembrane helix</keyword>
<keyword evidence="5" id="KW-1185">Reference proteome</keyword>
<dbReference type="InterPro" id="IPR018571">
    <property type="entry name" value="Membrane_anchor_Opy2_N"/>
</dbReference>
<dbReference type="GeneID" id="63688973"/>
<dbReference type="OrthoDB" id="2402916at2759"/>
<feature type="region of interest" description="Disordered" evidence="1">
    <location>
        <begin position="95"/>
        <end position="218"/>
    </location>
</feature>
<dbReference type="AlphaFoldDB" id="M5FRB5"/>
<dbReference type="OMA" id="FHIPASA"/>
<dbReference type="RefSeq" id="XP_040624382.1">
    <property type="nucleotide sequence ID" value="XM_040773911.1"/>
</dbReference>
<keyword evidence="2" id="KW-0812">Transmembrane</keyword>
<organism evidence="4 5">
    <name type="scientific">Dacryopinax primogenitus (strain DJM 731)</name>
    <name type="common">Brown rot fungus</name>
    <dbReference type="NCBI Taxonomy" id="1858805"/>
    <lineage>
        <taxon>Eukaryota</taxon>
        <taxon>Fungi</taxon>
        <taxon>Dikarya</taxon>
        <taxon>Basidiomycota</taxon>
        <taxon>Agaricomycotina</taxon>
        <taxon>Dacrymycetes</taxon>
        <taxon>Dacrymycetales</taxon>
        <taxon>Dacrymycetaceae</taxon>
        <taxon>Dacryopinax</taxon>
    </lineage>
</organism>
<feature type="region of interest" description="Disordered" evidence="1">
    <location>
        <begin position="533"/>
        <end position="556"/>
    </location>
</feature>
<feature type="compositionally biased region" description="Polar residues" evidence="1">
    <location>
        <begin position="102"/>
        <end position="114"/>
    </location>
</feature>
<feature type="domain" description="Membrane anchor Opy2 N-terminal" evidence="3">
    <location>
        <begin position="13"/>
        <end position="45"/>
    </location>
</feature>
<evidence type="ECO:0000313" key="4">
    <source>
        <dbReference type="EMBL" id="EJT97484.1"/>
    </source>
</evidence>
<sequence length="577" mass="59614">MALAPRQSCPGLSCPQTPPACPACDAGQECQIIGTSCTRCAYTICVPVSSAPSATDGGGGISTGALVGAIVTAVVVLILAGLGVVYFRRRAAAKRARDVRKSTSTGEKSTQSGRTAKDGSPVVATPDARNPFSDLHTAESGVSYMAPQGLPGTGDEAMPDHPYARGGRPVSAAPARPSRSPDLTLKAPEPSYARPDKKDKRQSTQTTGSSVMSDSESTVTVELYDARTQSATRHIFGAPAKALVVPINASSPSLPLQRSPLGQASYSADQYEPGTPTTHLDPFADGDNRPVSRNSMNTVATYDPDNVQIMNATLATRQSGSSSSTGHVVVKGPIAARANLLPIRVPPQSMPSLVAYQTAIGQAAARAPPSPHDSLGHARHMSTATMATTASGFSTSSSLLSSFPFVPPSPLGLPRQRSPESMTFSVREGEEGMQAIQVEKPTPPPPQSRPTSVWSSVSGASSAPAHPPLPGSVPPVPAIPAGLPRRALSTTTSRASTMTTGSILSAFPFHIPASAHTSAVPLSALPSSVALPDHHGMRDSMRDSMTGTDKTGLRSRRASLDSVMLSKQVGELGGLDD</sequence>
<proteinExistence type="predicted"/>
<feature type="compositionally biased region" description="Low complexity" evidence="1">
    <location>
        <begin position="449"/>
        <end position="464"/>
    </location>
</feature>
<dbReference type="Pfam" id="PF09463">
    <property type="entry name" value="Opy2"/>
    <property type="match status" value="1"/>
</dbReference>
<dbReference type="HOGENOM" id="CLU_407767_0_0_1"/>
<accession>M5FRB5</accession>
<evidence type="ECO:0000313" key="5">
    <source>
        <dbReference type="Proteomes" id="UP000030653"/>
    </source>
</evidence>
<keyword evidence="2" id="KW-0472">Membrane</keyword>
<feature type="transmembrane region" description="Helical" evidence="2">
    <location>
        <begin position="65"/>
        <end position="87"/>
    </location>
</feature>